<evidence type="ECO:0000313" key="2">
    <source>
        <dbReference type="Proteomes" id="UP000182544"/>
    </source>
</evidence>
<organism evidence="1 2">
    <name type="scientific">Flaviramulus basaltis</name>
    <dbReference type="NCBI Taxonomy" id="369401"/>
    <lineage>
        <taxon>Bacteria</taxon>
        <taxon>Pseudomonadati</taxon>
        <taxon>Bacteroidota</taxon>
        <taxon>Flavobacteriia</taxon>
        <taxon>Flavobacteriales</taxon>
        <taxon>Flavobacteriaceae</taxon>
        <taxon>Flaviramulus</taxon>
    </lineage>
</organism>
<accession>A0A1K2IRR1</accession>
<dbReference type="Proteomes" id="UP000182544">
    <property type="component" value="Unassembled WGS sequence"/>
</dbReference>
<evidence type="ECO:0000313" key="1">
    <source>
        <dbReference type="EMBL" id="SFZ94880.1"/>
    </source>
</evidence>
<dbReference type="AlphaFoldDB" id="A0A1K2IRR1"/>
<protein>
    <submittedName>
        <fullName evidence="1">Uncharacterized protein</fullName>
    </submittedName>
</protein>
<dbReference type="OrthoDB" id="1449010at2"/>
<sequence length="100" mass="11345">MNLEQNKVYIKTSNYWAIHDFALFGNRSRIYGTKLKALYHLVQAKGEALDWGSSHKYEGVKVLDYGNGESIGFIRTGFKSNSFYPCKLYLLCLQALGGVK</sequence>
<reference evidence="1 2" key="1">
    <citation type="submission" date="2016-10" db="EMBL/GenBank/DDBJ databases">
        <authorList>
            <person name="de Groot N.N."/>
        </authorList>
    </citation>
    <scope>NUCLEOTIDE SEQUENCE [LARGE SCALE GENOMIC DNA]</scope>
    <source>
        <strain evidence="1 2">DSM 18180</strain>
    </source>
</reference>
<dbReference type="RefSeq" id="WP_072403604.1">
    <property type="nucleotide sequence ID" value="NZ_FPKV01000005.1"/>
</dbReference>
<proteinExistence type="predicted"/>
<keyword evidence="2" id="KW-1185">Reference proteome</keyword>
<name>A0A1K2IRR1_9FLAO</name>
<dbReference type="EMBL" id="FPKV01000005">
    <property type="protein sequence ID" value="SFZ94880.1"/>
    <property type="molecule type" value="Genomic_DNA"/>
</dbReference>
<gene>
    <name evidence="1" type="ORF">SAMN05428642_105151</name>
</gene>
<dbReference type="STRING" id="369401.SAMN05428642_105151"/>